<accession>A0A1C6SY82</accession>
<dbReference type="Proteomes" id="UP000199413">
    <property type="component" value="Unassembled WGS sequence"/>
</dbReference>
<protein>
    <submittedName>
        <fullName evidence="1">Uncharacterized protein</fullName>
    </submittedName>
</protein>
<proteinExistence type="predicted"/>
<evidence type="ECO:0000313" key="1">
    <source>
        <dbReference type="EMBL" id="SCL34521.1"/>
    </source>
</evidence>
<gene>
    <name evidence="1" type="ORF">GA0070624_5014</name>
</gene>
<sequence>MFATDPGDAIIDASRQLGRVDRSDQASPDTAAVFSGFITHST</sequence>
<name>A0A1C6SY82_9ACTN</name>
<reference evidence="2" key="1">
    <citation type="submission" date="2016-06" db="EMBL/GenBank/DDBJ databases">
        <authorList>
            <person name="Varghese N."/>
            <person name="Submissions Spin"/>
        </authorList>
    </citation>
    <scope>NUCLEOTIDE SEQUENCE [LARGE SCALE GENOMIC DNA]</scope>
    <source>
        <strain evidence="2">DSM 45431</strain>
    </source>
</reference>
<dbReference type="EMBL" id="FMHV01000002">
    <property type="protein sequence ID" value="SCL34521.1"/>
    <property type="molecule type" value="Genomic_DNA"/>
</dbReference>
<keyword evidence="2" id="KW-1185">Reference proteome</keyword>
<organism evidence="1 2">
    <name type="scientific">Micromonospora rhizosphaerae</name>
    <dbReference type="NCBI Taxonomy" id="568872"/>
    <lineage>
        <taxon>Bacteria</taxon>
        <taxon>Bacillati</taxon>
        <taxon>Actinomycetota</taxon>
        <taxon>Actinomycetes</taxon>
        <taxon>Micromonosporales</taxon>
        <taxon>Micromonosporaceae</taxon>
        <taxon>Micromonospora</taxon>
    </lineage>
</organism>
<dbReference type="AlphaFoldDB" id="A0A1C6SY82"/>
<evidence type="ECO:0000313" key="2">
    <source>
        <dbReference type="Proteomes" id="UP000199413"/>
    </source>
</evidence>